<evidence type="ECO:0000313" key="1">
    <source>
        <dbReference type="EMBL" id="MFJ1268445.1"/>
    </source>
</evidence>
<accession>A0ABW8D6W8</accession>
<dbReference type="Proteomes" id="UP001615550">
    <property type="component" value="Unassembled WGS sequence"/>
</dbReference>
<evidence type="ECO:0000313" key="2">
    <source>
        <dbReference type="Proteomes" id="UP001615550"/>
    </source>
</evidence>
<organism evidence="1 2">
    <name type="scientific">Legionella lytica</name>
    <dbReference type="NCBI Taxonomy" id="96232"/>
    <lineage>
        <taxon>Bacteria</taxon>
        <taxon>Pseudomonadati</taxon>
        <taxon>Pseudomonadota</taxon>
        <taxon>Gammaproteobacteria</taxon>
        <taxon>Legionellales</taxon>
        <taxon>Legionellaceae</taxon>
        <taxon>Legionella</taxon>
    </lineage>
</organism>
<gene>
    <name evidence="1" type="ORF">ACD661_07765</name>
</gene>
<keyword evidence="2" id="KW-1185">Reference proteome</keyword>
<dbReference type="RefSeq" id="WP_400187295.1">
    <property type="nucleotide sequence ID" value="NZ_JBGORX010000002.1"/>
</dbReference>
<protein>
    <submittedName>
        <fullName evidence="1">Uncharacterized protein</fullName>
    </submittedName>
</protein>
<proteinExistence type="predicted"/>
<reference evidence="1 2" key="1">
    <citation type="submission" date="2024-08" db="EMBL/GenBank/DDBJ databases">
        <title>Draft Genome Sequence of Legionella lytica strain DSB2004, Isolated From a Fire Sprinkler System.</title>
        <authorList>
            <person name="Everhart A.D."/>
            <person name="Kidane D.T."/>
            <person name="Farone A.L."/>
            <person name="Farone M.B."/>
        </authorList>
    </citation>
    <scope>NUCLEOTIDE SEQUENCE [LARGE SCALE GENOMIC DNA]</scope>
    <source>
        <strain evidence="1 2">DSB2004</strain>
    </source>
</reference>
<dbReference type="EMBL" id="JBGORX010000002">
    <property type="protein sequence ID" value="MFJ1268445.1"/>
    <property type="molecule type" value="Genomic_DNA"/>
</dbReference>
<sequence length="126" mass="14612">MAIFFDNKKNTRASQKLIQHNEQVTRRKRVTHAESTLQKLKEDIDYRVNRLQAVTSFLTEQHALCAQLTEEYKASPSPALAQQLEKQKLGISQLEAQLEQYQPEKLIAKLSTKHEKLKSLLERPVE</sequence>
<name>A0ABW8D6W8_9GAMM</name>
<comment type="caution">
    <text evidence="1">The sequence shown here is derived from an EMBL/GenBank/DDBJ whole genome shotgun (WGS) entry which is preliminary data.</text>
</comment>